<evidence type="ECO:0000313" key="2">
    <source>
        <dbReference type="Proteomes" id="UP001596439"/>
    </source>
</evidence>
<protein>
    <recommendedName>
        <fullName evidence="3">D-glucuronyl C5-epimerase C-terminal domain-containing protein</fullName>
    </recommendedName>
</protein>
<dbReference type="Proteomes" id="UP001596439">
    <property type="component" value="Unassembled WGS sequence"/>
</dbReference>
<accession>A0ABW2PIJ6</accession>
<organism evidence="1 2">
    <name type="scientific">Exiguobacterium aestuarii</name>
    <dbReference type="NCBI Taxonomy" id="273527"/>
    <lineage>
        <taxon>Bacteria</taxon>
        <taxon>Bacillati</taxon>
        <taxon>Bacillota</taxon>
        <taxon>Bacilli</taxon>
        <taxon>Bacillales</taxon>
        <taxon>Bacillales Family XII. Incertae Sedis</taxon>
        <taxon>Exiguobacterium</taxon>
    </lineage>
</organism>
<dbReference type="InterPro" id="IPR008928">
    <property type="entry name" value="6-hairpin_glycosidase_sf"/>
</dbReference>
<reference evidence="2" key="1">
    <citation type="journal article" date="2019" name="Int. J. Syst. Evol. Microbiol.">
        <title>The Global Catalogue of Microorganisms (GCM) 10K type strain sequencing project: providing services to taxonomists for standard genome sequencing and annotation.</title>
        <authorList>
            <consortium name="The Broad Institute Genomics Platform"/>
            <consortium name="The Broad Institute Genome Sequencing Center for Infectious Disease"/>
            <person name="Wu L."/>
            <person name="Ma J."/>
        </authorList>
    </citation>
    <scope>NUCLEOTIDE SEQUENCE [LARGE SCALE GENOMIC DNA]</scope>
    <source>
        <strain evidence="2">CCUG 55590</strain>
    </source>
</reference>
<gene>
    <name evidence="1" type="ORF">ACFQO8_01885</name>
</gene>
<dbReference type="SUPFAM" id="SSF48208">
    <property type="entry name" value="Six-hairpin glycosidases"/>
    <property type="match status" value="1"/>
</dbReference>
<name>A0ABW2PIJ6_9BACL</name>
<dbReference type="RefSeq" id="WP_214786442.1">
    <property type="nucleotide sequence ID" value="NZ_JANIEL010000007.1"/>
</dbReference>
<evidence type="ECO:0008006" key="3">
    <source>
        <dbReference type="Google" id="ProtNLM"/>
    </source>
</evidence>
<evidence type="ECO:0000313" key="1">
    <source>
        <dbReference type="EMBL" id="MFC7388874.1"/>
    </source>
</evidence>
<dbReference type="EMBL" id="JBHTCE010000001">
    <property type="protein sequence ID" value="MFC7388874.1"/>
    <property type="molecule type" value="Genomic_DNA"/>
</dbReference>
<keyword evidence="2" id="KW-1185">Reference proteome</keyword>
<sequence length="407" mass="47413">MKKLIKNNVIKFINAPEKDILSSQTLYEALLTALDMYESCTNENDKVFWEDESFKLANLIKNTQLPNGGFDLGYNFLFGKGLEKTYSKEATTPEVLSVYALYRYTETFGLEKSSFISASIENGVNWILNNIIAIDNYYAIPYAPHTYDKVHITNGVSFAIGALAYYVKDNKKDERAVEVFNGMIEFMYDQLESSVSGNGSYWPYFYQNGSEKEKELINDKVDNYHIAQQLKYHCVAYKLVPTAKNLEIIKLVSEYLFSKIDNNMFIPYTENGNKKSSKIDMWGYTSIIKAFIEVNHILKDEKYIILSKKIVKKVINHSWNGEYFYPILDERFRAFDKNFYPRSDAWVLHSLAHYYKNIERDEEIYKVIFKGYTSISEVNFIGYENHTLSKRKKVFIKLLSGIKRGKK</sequence>
<proteinExistence type="predicted"/>
<comment type="caution">
    <text evidence="1">The sequence shown here is derived from an EMBL/GenBank/DDBJ whole genome shotgun (WGS) entry which is preliminary data.</text>
</comment>